<evidence type="ECO:0000313" key="2">
    <source>
        <dbReference type="EMBL" id="MPD04118.1"/>
    </source>
</evidence>
<feature type="compositionally biased region" description="Basic and acidic residues" evidence="1">
    <location>
        <begin position="1"/>
        <end position="19"/>
    </location>
</feature>
<reference evidence="2 3" key="1">
    <citation type="submission" date="2019-05" db="EMBL/GenBank/DDBJ databases">
        <title>Another draft genome of Portunus trituberculatus and its Hox gene families provides insights of decapod evolution.</title>
        <authorList>
            <person name="Jeong J.-H."/>
            <person name="Song I."/>
            <person name="Kim S."/>
            <person name="Choi T."/>
            <person name="Kim D."/>
            <person name="Ryu S."/>
            <person name="Kim W."/>
        </authorList>
    </citation>
    <scope>NUCLEOTIDE SEQUENCE [LARGE SCALE GENOMIC DNA]</scope>
    <source>
        <tissue evidence="2">Muscle</tissue>
    </source>
</reference>
<dbReference type="OrthoDB" id="6369490at2759"/>
<evidence type="ECO:0000313" key="3">
    <source>
        <dbReference type="Proteomes" id="UP000324222"/>
    </source>
</evidence>
<evidence type="ECO:0000256" key="1">
    <source>
        <dbReference type="SAM" id="MobiDB-lite"/>
    </source>
</evidence>
<accession>A0A5B7KFR9</accession>
<keyword evidence="3" id="KW-1185">Reference proteome</keyword>
<dbReference type="Proteomes" id="UP000324222">
    <property type="component" value="Unassembled WGS sequence"/>
</dbReference>
<dbReference type="EMBL" id="VSRR010139491">
    <property type="protein sequence ID" value="MPD04118.1"/>
    <property type="molecule type" value="Genomic_DNA"/>
</dbReference>
<feature type="region of interest" description="Disordered" evidence="1">
    <location>
        <begin position="1"/>
        <end position="22"/>
    </location>
</feature>
<proteinExistence type="predicted"/>
<protein>
    <submittedName>
        <fullName evidence="2">Uncharacterized protein</fullName>
    </submittedName>
</protein>
<name>A0A5B7KFR9_PORTR</name>
<gene>
    <name evidence="2" type="ORF">E2C01_099789</name>
</gene>
<organism evidence="2 3">
    <name type="scientific">Portunus trituberculatus</name>
    <name type="common">Swimming crab</name>
    <name type="synonym">Neptunus trituberculatus</name>
    <dbReference type="NCBI Taxonomy" id="210409"/>
    <lineage>
        <taxon>Eukaryota</taxon>
        <taxon>Metazoa</taxon>
        <taxon>Ecdysozoa</taxon>
        <taxon>Arthropoda</taxon>
        <taxon>Crustacea</taxon>
        <taxon>Multicrustacea</taxon>
        <taxon>Malacostraca</taxon>
        <taxon>Eumalacostraca</taxon>
        <taxon>Eucarida</taxon>
        <taxon>Decapoda</taxon>
        <taxon>Pleocyemata</taxon>
        <taxon>Brachyura</taxon>
        <taxon>Eubrachyura</taxon>
        <taxon>Portunoidea</taxon>
        <taxon>Portunidae</taxon>
        <taxon>Portuninae</taxon>
        <taxon>Portunus</taxon>
    </lineage>
</organism>
<sequence length="71" mass="7922">MARSMDKALEAQPEEKDGKGNNTKLLLGFTMWTRVRSTSTVTMLYTDTNTTIRLSYYCQAGNLQLPANNCG</sequence>
<comment type="caution">
    <text evidence="2">The sequence shown here is derived from an EMBL/GenBank/DDBJ whole genome shotgun (WGS) entry which is preliminary data.</text>
</comment>
<dbReference type="AlphaFoldDB" id="A0A5B7KFR9"/>